<dbReference type="AlphaFoldDB" id="A0A2G9TAQ3"/>
<dbReference type="Proteomes" id="UP000230423">
    <property type="component" value="Unassembled WGS sequence"/>
</dbReference>
<keyword evidence="1" id="KW-1133">Transmembrane helix</keyword>
<evidence type="ECO:0000256" key="1">
    <source>
        <dbReference type="SAM" id="Phobius"/>
    </source>
</evidence>
<dbReference type="OrthoDB" id="4540492at2759"/>
<accession>A0A2G9TAQ3</accession>
<name>A0A2G9TAQ3_TELCI</name>
<feature type="non-terminal residue" evidence="2">
    <location>
        <position position="1"/>
    </location>
</feature>
<gene>
    <name evidence="2" type="ORF">TELCIR_23576</name>
</gene>
<keyword evidence="1" id="KW-0472">Membrane</keyword>
<keyword evidence="1" id="KW-0812">Transmembrane</keyword>
<evidence type="ECO:0000313" key="3">
    <source>
        <dbReference type="Proteomes" id="UP000230423"/>
    </source>
</evidence>
<protein>
    <submittedName>
        <fullName evidence="2">Uncharacterized protein</fullName>
    </submittedName>
</protein>
<proteinExistence type="predicted"/>
<organism evidence="2 3">
    <name type="scientific">Teladorsagia circumcincta</name>
    <name type="common">Brown stomach worm</name>
    <name type="synonym">Ostertagia circumcincta</name>
    <dbReference type="NCBI Taxonomy" id="45464"/>
    <lineage>
        <taxon>Eukaryota</taxon>
        <taxon>Metazoa</taxon>
        <taxon>Ecdysozoa</taxon>
        <taxon>Nematoda</taxon>
        <taxon>Chromadorea</taxon>
        <taxon>Rhabditida</taxon>
        <taxon>Rhabditina</taxon>
        <taxon>Rhabditomorpha</taxon>
        <taxon>Strongyloidea</taxon>
        <taxon>Trichostrongylidae</taxon>
        <taxon>Teladorsagia</taxon>
    </lineage>
</organism>
<feature type="transmembrane region" description="Helical" evidence="1">
    <location>
        <begin position="40"/>
        <end position="59"/>
    </location>
</feature>
<reference evidence="2 3" key="1">
    <citation type="submission" date="2015-09" db="EMBL/GenBank/DDBJ databases">
        <title>Draft genome of the parasitic nematode Teladorsagia circumcincta isolate WARC Sus (inbred).</title>
        <authorList>
            <person name="Mitreva M."/>
        </authorList>
    </citation>
    <scope>NUCLEOTIDE SEQUENCE [LARGE SCALE GENOMIC DNA]</scope>
    <source>
        <strain evidence="2 3">S</strain>
    </source>
</reference>
<sequence>RFPAFTARNMTIALEDGKNYCKKESAPVSLRGLMSFNAEMAFVVTNMLGALAGMGSVLGTKLGWLVGSV</sequence>
<keyword evidence="3" id="KW-1185">Reference proteome</keyword>
<dbReference type="EMBL" id="KZ389647">
    <property type="protein sequence ID" value="PIO55043.1"/>
    <property type="molecule type" value="Genomic_DNA"/>
</dbReference>
<evidence type="ECO:0000313" key="2">
    <source>
        <dbReference type="EMBL" id="PIO55043.1"/>
    </source>
</evidence>